<dbReference type="InterPro" id="IPR051205">
    <property type="entry name" value="UbiH/COQ6_monooxygenase"/>
</dbReference>
<dbReference type="Proteomes" id="UP000075766">
    <property type="component" value="Unassembled WGS sequence"/>
</dbReference>
<dbReference type="GO" id="GO:0006744">
    <property type="term" value="P:ubiquinone biosynthetic process"/>
    <property type="evidence" value="ECO:0007669"/>
    <property type="project" value="UniProtKB-UniPathway"/>
</dbReference>
<dbReference type="UniPathway" id="UPA00232"/>
<evidence type="ECO:0000256" key="5">
    <source>
        <dbReference type="ARBA" id="ARBA00022827"/>
    </source>
</evidence>
<keyword evidence="5" id="KW-0274">FAD</keyword>
<dbReference type="PROSITE" id="PS01304">
    <property type="entry name" value="UBIH"/>
    <property type="match status" value="1"/>
</dbReference>
<dbReference type="InterPro" id="IPR018168">
    <property type="entry name" value="Ubi_Hdrlase_CS"/>
</dbReference>
<dbReference type="GO" id="GO:0071949">
    <property type="term" value="F:FAD binding"/>
    <property type="evidence" value="ECO:0007669"/>
    <property type="project" value="InterPro"/>
</dbReference>
<comment type="similarity">
    <text evidence="3">Belongs to the UbiH/COQ6 family.</text>
</comment>
<dbReference type="Pfam" id="PF01494">
    <property type="entry name" value="FAD_binding_3"/>
    <property type="match status" value="1"/>
</dbReference>
<dbReference type="AlphaFoldDB" id="A0A4R4AE38"/>
<evidence type="ECO:0000256" key="4">
    <source>
        <dbReference type="ARBA" id="ARBA00022630"/>
    </source>
</evidence>
<dbReference type="PRINTS" id="PR00420">
    <property type="entry name" value="RNGMNOXGNASE"/>
</dbReference>
<keyword evidence="6" id="KW-0560">Oxidoreductase</keyword>
<name>A0A4R4AE38_MARGR</name>
<reference evidence="10 12" key="2">
    <citation type="submission" date="2019-03" db="EMBL/GenBank/DDBJ databases">
        <title>Genomic Encyclopedia of Type Strains, Phase IV (KMG-IV): sequencing the most valuable type-strain genomes for metagenomic binning, comparative biology and taxonomic classification.</title>
        <authorList>
            <person name="Goeker M."/>
        </authorList>
    </citation>
    <scope>NUCLEOTIDE SEQUENCE [LARGE SCALE GENOMIC DNA]</scope>
    <source>
        <strain evidence="10 12">DSM 203</strain>
    </source>
</reference>
<dbReference type="EMBL" id="SMDC01000003">
    <property type="protein sequence ID" value="TCW36916.1"/>
    <property type="molecule type" value="Genomic_DNA"/>
</dbReference>
<dbReference type="SUPFAM" id="SSF51905">
    <property type="entry name" value="FAD/NAD(P)-binding domain"/>
    <property type="match status" value="1"/>
</dbReference>
<dbReference type="InterPro" id="IPR010971">
    <property type="entry name" value="UbiH/COQ6"/>
</dbReference>
<keyword evidence="11" id="KW-1185">Reference proteome</keyword>
<dbReference type="EMBL" id="LSYU01000033">
    <property type="protein sequence ID" value="KXX65508.1"/>
    <property type="molecule type" value="Genomic_DNA"/>
</dbReference>
<dbReference type="PANTHER" id="PTHR43876:SF8">
    <property type="entry name" value="2-OCTAPRENYL-6-METHOXYPHENOL HYDROXYLASE"/>
    <property type="match status" value="1"/>
</dbReference>
<dbReference type="NCBIfam" id="NF004356">
    <property type="entry name" value="PRK05732.1"/>
    <property type="match status" value="1"/>
</dbReference>
<dbReference type="Proteomes" id="UP000295247">
    <property type="component" value="Unassembled WGS sequence"/>
</dbReference>
<proteinExistence type="inferred from homology"/>
<dbReference type="RefSeq" id="WP_062273259.1">
    <property type="nucleotide sequence ID" value="NZ_LSYU01000033.1"/>
</dbReference>
<comment type="cofactor">
    <cofactor evidence="1">
        <name>FAD</name>
        <dbReference type="ChEBI" id="CHEBI:57692"/>
    </cofactor>
</comment>
<evidence type="ECO:0000259" key="8">
    <source>
        <dbReference type="Pfam" id="PF01494"/>
    </source>
</evidence>
<reference evidence="9 11" key="1">
    <citation type="submission" date="2016-02" db="EMBL/GenBank/DDBJ databases">
        <title>Genome sequence of Marichromatium gracile YL-28, a purple sulfur bacterium.</title>
        <authorList>
            <person name="Zhao C."/>
            <person name="Hong X."/>
            <person name="Chen S."/>
            <person name="Yang S."/>
        </authorList>
    </citation>
    <scope>NUCLEOTIDE SEQUENCE [LARGE SCALE GENOMIC DNA]</scope>
    <source>
        <strain evidence="9 11">YL28</strain>
    </source>
</reference>
<dbReference type="NCBIfam" id="TIGR01988">
    <property type="entry name" value="Ubi-OHases"/>
    <property type="match status" value="1"/>
</dbReference>
<evidence type="ECO:0000256" key="1">
    <source>
        <dbReference type="ARBA" id="ARBA00001974"/>
    </source>
</evidence>
<sequence length="409" mass="43881">MHEYDVVIVGGGLVGGALACALAPTGLRIALVEAVAPETMRQPSYDERVIALSLGSQRILQGIGLWPRIAAEAEPIRRVHVSDRGHCGFTRLDHAELGVEALGQVAPARVMGHAIRTRLATLDTLTTLCPARLCNHRLEGDRVTLDLHCQGRDLQLGTRLLVAADGGDSAIRARLGLGTRGHAYGQDAIITTVTADHASPGTAYERFTESGPLALLPMTEGRYSVVWTCREDETAELLALSDADFIALLQARFGHRLGRLERPSARQAYPLRLALTREPVQQRVVLIGNAAHTLHPVAGQGFNLGLRDVAALAEVLAEPAGRADPGGPETLAAYRRWRGGDQLVTGLVTDLLARVFVNPLRPVLGLRAAAMLGIDLLPGARQRVARRFMGLEGTQPRLACGLPLRTSHV</sequence>
<dbReference type="InterPro" id="IPR036188">
    <property type="entry name" value="FAD/NAD-bd_sf"/>
</dbReference>
<dbReference type="PANTHER" id="PTHR43876">
    <property type="entry name" value="UBIQUINONE BIOSYNTHESIS MONOOXYGENASE COQ6, MITOCHONDRIAL"/>
    <property type="match status" value="1"/>
</dbReference>
<feature type="domain" description="FAD-binding" evidence="8">
    <location>
        <begin position="3"/>
        <end position="330"/>
    </location>
</feature>
<organism evidence="10 12">
    <name type="scientific">Marichromatium gracile</name>
    <name type="common">Chromatium gracile</name>
    <dbReference type="NCBI Taxonomy" id="1048"/>
    <lineage>
        <taxon>Bacteria</taxon>
        <taxon>Pseudomonadati</taxon>
        <taxon>Pseudomonadota</taxon>
        <taxon>Gammaproteobacteria</taxon>
        <taxon>Chromatiales</taxon>
        <taxon>Chromatiaceae</taxon>
        <taxon>Marichromatium</taxon>
    </lineage>
</organism>
<dbReference type="InterPro" id="IPR002938">
    <property type="entry name" value="FAD-bd"/>
</dbReference>
<evidence type="ECO:0000313" key="10">
    <source>
        <dbReference type="EMBL" id="TCW36916.1"/>
    </source>
</evidence>
<evidence type="ECO:0000256" key="3">
    <source>
        <dbReference type="ARBA" id="ARBA00005349"/>
    </source>
</evidence>
<protein>
    <submittedName>
        <fullName evidence="10">2-octaprenyl-6-methoxyphenol hydroxylase /2-octaprenyl-3-methyl-6-methoxy-1,4-benzoquinol hydroxylase</fullName>
    </submittedName>
    <submittedName>
        <fullName evidence="9">2-octaprenyl-6-methoxyphenyl hydroxylase</fullName>
    </submittedName>
</protein>
<comment type="caution">
    <text evidence="10">The sequence shown here is derived from an EMBL/GenBank/DDBJ whole genome shotgun (WGS) entry which is preliminary data.</text>
</comment>
<keyword evidence="4" id="KW-0285">Flavoprotein</keyword>
<accession>A0A4R4AE38</accession>
<evidence type="ECO:0000256" key="7">
    <source>
        <dbReference type="ARBA" id="ARBA00023033"/>
    </source>
</evidence>
<evidence type="ECO:0000313" key="9">
    <source>
        <dbReference type="EMBL" id="KXX65508.1"/>
    </source>
</evidence>
<evidence type="ECO:0000256" key="2">
    <source>
        <dbReference type="ARBA" id="ARBA00004749"/>
    </source>
</evidence>
<dbReference type="Gene3D" id="3.50.50.60">
    <property type="entry name" value="FAD/NAD(P)-binding domain"/>
    <property type="match status" value="2"/>
</dbReference>
<evidence type="ECO:0000256" key="6">
    <source>
        <dbReference type="ARBA" id="ARBA00023002"/>
    </source>
</evidence>
<dbReference type="GO" id="GO:0008681">
    <property type="term" value="F:2-octaprenyl-6-methoxyphenol hydroxylase activity"/>
    <property type="evidence" value="ECO:0007669"/>
    <property type="project" value="TreeGrafter"/>
</dbReference>
<keyword evidence="7" id="KW-0503">Monooxygenase</keyword>
<evidence type="ECO:0000313" key="12">
    <source>
        <dbReference type="Proteomes" id="UP000295247"/>
    </source>
</evidence>
<evidence type="ECO:0000313" key="11">
    <source>
        <dbReference type="Proteomes" id="UP000075766"/>
    </source>
</evidence>
<gene>
    <name evidence="9" type="ORF">AY586_01275</name>
    <name evidence="10" type="ORF">EDC29_103108</name>
</gene>
<comment type="pathway">
    <text evidence="2">Cofactor biosynthesis; ubiquinone biosynthesis.</text>
</comment>